<dbReference type="PANTHER" id="PTHR47691">
    <property type="entry name" value="REGULATOR-RELATED"/>
    <property type="match status" value="1"/>
</dbReference>
<name>A0A0F9LPM6_9ZZZZ</name>
<comment type="caution">
    <text evidence="2">The sequence shown here is derived from an EMBL/GenBank/DDBJ whole genome shotgun (WGS) entry which is preliminary data.</text>
</comment>
<accession>A0A0F9LPM6</accession>
<gene>
    <name evidence="2" type="ORF">LCGC14_1556540</name>
</gene>
<evidence type="ECO:0000313" key="2">
    <source>
        <dbReference type="EMBL" id="KKM49951.1"/>
    </source>
</evidence>
<reference evidence="2" key="1">
    <citation type="journal article" date="2015" name="Nature">
        <title>Complex archaea that bridge the gap between prokaryotes and eukaryotes.</title>
        <authorList>
            <person name="Spang A."/>
            <person name="Saw J.H."/>
            <person name="Jorgensen S.L."/>
            <person name="Zaremba-Niedzwiedzka K."/>
            <person name="Martijn J."/>
            <person name="Lind A.E."/>
            <person name="van Eijk R."/>
            <person name="Schleper C."/>
            <person name="Guy L."/>
            <person name="Ettema T.J."/>
        </authorList>
    </citation>
    <scope>NUCLEOTIDE SEQUENCE</scope>
</reference>
<organism evidence="2">
    <name type="scientific">marine sediment metagenome</name>
    <dbReference type="NCBI Taxonomy" id="412755"/>
    <lineage>
        <taxon>unclassified sequences</taxon>
        <taxon>metagenomes</taxon>
        <taxon>ecological metagenomes</taxon>
    </lineage>
</organism>
<dbReference type="Pfam" id="PF01637">
    <property type="entry name" value="ATPase_2"/>
    <property type="match status" value="1"/>
</dbReference>
<dbReference type="Gene3D" id="3.40.50.300">
    <property type="entry name" value="P-loop containing nucleotide triphosphate hydrolases"/>
    <property type="match status" value="1"/>
</dbReference>
<dbReference type="AlphaFoldDB" id="A0A0F9LPM6"/>
<sequence length="262" mass="30330">MNELNRLRIRTVHPKENFSIIDIENIKRDIKSICRGVAGKHMVEFIDNYEDPYQLNLIKIVDPGDNCINNLPPADYDLDGGFVGRKKEIKEIKNKLYSKLDRIITIMGAGGVGKTALALEVAKRIVEDEKNPFRAIIWFSAKEERLTDIEIVKIEPSIKNLQQLLNDVLQVIDRIAYENYQEADVPIEYCVRYVHKRFEEFDREYLLIIDNLETILENEPLIRFIEDAPCKLLITSRIGLGKLERPFQLKKLIESDSLCNGV</sequence>
<dbReference type="SUPFAM" id="SSF52540">
    <property type="entry name" value="P-loop containing nucleoside triphosphate hydrolases"/>
    <property type="match status" value="1"/>
</dbReference>
<dbReference type="InterPro" id="IPR011579">
    <property type="entry name" value="ATPase_dom"/>
</dbReference>
<dbReference type="EMBL" id="LAZR01011971">
    <property type="protein sequence ID" value="KKM49951.1"/>
    <property type="molecule type" value="Genomic_DNA"/>
</dbReference>
<evidence type="ECO:0000259" key="1">
    <source>
        <dbReference type="Pfam" id="PF01637"/>
    </source>
</evidence>
<dbReference type="GO" id="GO:0005524">
    <property type="term" value="F:ATP binding"/>
    <property type="evidence" value="ECO:0007669"/>
    <property type="project" value="InterPro"/>
</dbReference>
<dbReference type="InterPro" id="IPR027417">
    <property type="entry name" value="P-loop_NTPase"/>
</dbReference>
<protein>
    <recommendedName>
        <fullName evidence="1">ATPase domain-containing protein</fullName>
    </recommendedName>
</protein>
<dbReference type="PANTHER" id="PTHR47691:SF3">
    <property type="entry name" value="HTH-TYPE TRANSCRIPTIONAL REGULATOR RV0890C-RELATED"/>
    <property type="match status" value="1"/>
</dbReference>
<feature type="domain" description="ATPase" evidence="1">
    <location>
        <begin position="82"/>
        <end position="216"/>
    </location>
</feature>
<proteinExistence type="predicted"/>